<feature type="compositionally biased region" description="Basic and acidic residues" evidence="1">
    <location>
        <begin position="554"/>
        <end position="569"/>
    </location>
</feature>
<dbReference type="Proteomes" id="UP000542674">
    <property type="component" value="Unassembled WGS sequence"/>
</dbReference>
<feature type="compositionally biased region" description="Basic and acidic residues" evidence="1">
    <location>
        <begin position="900"/>
        <end position="920"/>
    </location>
</feature>
<dbReference type="PANTHER" id="PTHR42059">
    <property type="entry name" value="TNT DOMAIN-CONTAINING PROTEIN"/>
    <property type="match status" value="1"/>
</dbReference>
<feature type="compositionally biased region" description="Basic and acidic residues" evidence="1">
    <location>
        <begin position="662"/>
        <end position="715"/>
    </location>
</feature>
<sequence>MSEPKPLNPTEQDALVKQIGLTLMRAAPADWAHVTAEYRATGRYFELSAEVRAADGVVRAWTPPQEVAGLFARLRTGMYRQGRGSWSNARYRLDHPSSYNLDFDRAEPSWQNPPPPQAYVDEMRFFPRTDENVPEWLRHRLSSVPRGHRTARVFDGAGPGGRPSVNRPVVPEPERERLLAYLDGAPVIVAGRGYDADVLADGNPSVVPVAFQTDGQWIWPAAVGYYLRTYGIPPEAELVERARSADFVPPEVSEEARVAAAAHLGAPVAARDTPLPRPPAASVDPGEEVTRSLGEFVPQRIEFDQDGPPYRVTFAEDGTVVDERYRRESYVDGMDLFAPAQYDQDAGDTQAWDPFADDTATPAEQPPADPVPFAETAAFEVGRDYADPVPHDERRVNGHDPLTHTAPFDPLADDEDELADVPTTSAPTEFFEAPAGPDHADEGRSFDDHPDSTPGGADRPPLPEADHPHGFDPRADQGPFDEPAGADTGRVDGVEQHAAFDDHGDQAHGFTDHAAFDDPAADRGRFDGPPTTERAHGFDGPTEAGQALGFADHTTPDRNDGFDRDHGFDRAAGSEAHRADGFQDRPEPGSGFTDHPAPDADRPHGFDTDHGSGTAFDGRPVADGFEVRPESGEDDGFGDPENAHGFDDRDRRYTTDESPVDETGRFDDHPADADHGHPAHPGGFEDHLVSRAEQARRFEEHLEAQAARFDDHPESTVEQTAPIDDRRRFADPDHVPTFADDETGPFDQIRPDSPDPRTHPEQADDRRRPQPFEQHHAEAHPRVFDEPGFASRTDFGHQAPDHDARTPEGTDPTHRTRPDHFAESDHHPTFAPADTTPESGHDTPPDHAAPDHYAAPGHLADPDHRMRPDHGLTADHLAAPADPGRTPDQAPPAYGSDQGLRSRDTGQDPHGQDSGQDPHRHATAQNGRVQHDSGTATPDLHGPGPDQTQVDLSVPPAFRSRSGRGQGTDARVQDGPGIGPDPHRQHGLDTPPSHFTHAGPDRPAQSGHDAPPAHFAQTGPDHPARSGHGVDHLGQAGHRTGPEYQAGQGIGSDHAATHHTGSHPAVDTPPGPDPVVADHLGANSFGVDQAGPTAVGADHTDTDPVVQAAPRDGRPQSDHTTPRPGIPAAPAVPMPAAAPSIPGQSDRRPATDQGRPDTPTAPEPEQARQNQAEEPAEPRQVTPEEEREIAGLRRALDDLGVPHAAYRIGGDPVDRTWLLRVAGRSWEVCRVEAGQVDPVRFDRVEDAASYLIGRLVLAGRRLPRPQYAPQRPPNGFRESRPMPPRPAEQPQQQPVQQQPVQQQTVQVPPPVPQQAQVADNKPAVRTWPINPLTGEPPLTLFRQKKMVELAAGTEIDRFGDGAGNLVYAAGTPFEERSLVPSWISRPYRVYRLRRQVEVLTGVAVPWFEQPGGGTAYLMPKSIDDMLADGILVEVANQEAPTR</sequence>
<feature type="compositionally biased region" description="Basic and acidic residues" evidence="1">
    <location>
        <begin position="596"/>
        <end position="610"/>
    </location>
</feature>
<evidence type="ECO:0000256" key="1">
    <source>
        <dbReference type="SAM" id="MobiDB-lite"/>
    </source>
</evidence>
<feature type="compositionally biased region" description="Basic and acidic residues" evidence="1">
    <location>
        <begin position="1022"/>
        <end position="1031"/>
    </location>
</feature>
<feature type="compositionally biased region" description="Basic and acidic residues" evidence="1">
    <location>
        <begin position="799"/>
        <end position="828"/>
    </location>
</feature>
<dbReference type="InterPro" id="IPR053024">
    <property type="entry name" value="Fungal_surface_NADase"/>
</dbReference>
<feature type="compositionally biased region" description="Basic and acidic residues" evidence="1">
    <location>
        <begin position="575"/>
        <end position="587"/>
    </location>
</feature>
<evidence type="ECO:0000313" key="3">
    <source>
        <dbReference type="EMBL" id="MBB4963005.1"/>
    </source>
</evidence>
<dbReference type="GO" id="GO:0050135">
    <property type="term" value="F:NADP+ nucleosidase activity"/>
    <property type="evidence" value="ECO:0007669"/>
    <property type="project" value="InterPro"/>
</dbReference>
<accession>A0A7W7WTB1</accession>
<feature type="compositionally biased region" description="Basic and acidic residues" evidence="1">
    <location>
        <begin position="723"/>
        <end position="734"/>
    </location>
</feature>
<dbReference type="EMBL" id="JACHJS010000001">
    <property type="protein sequence ID" value="MBB4963005.1"/>
    <property type="molecule type" value="Genomic_DNA"/>
</dbReference>
<dbReference type="PANTHER" id="PTHR42059:SF1">
    <property type="entry name" value="TNT DOMAIN-CONTAINING PROTEIN"/>
    <property type="match status" value="1"/>
</dbReference>
<reference evidence="3 4" key="1">
    <citation type="submission" date="2020-08" db="EMBL/GenBank/DDBJ databases">
        <title>Sequencing the genomes of 1000 actinobacteria strains.</title>
        <authorList>
            <person name="Klenk H.-P."/>
        </authorList>
    </citation>
    <scope>NUCLEOTIDE SEQUENCE [LARGE SCALE GENOMIC DNA]</scope>
    <source>
        <strain evidence="3 4">DSM 45084</strain>
    </source>
</reference>
<dbReference type="RefSeq" id="WP_312865435.1">
    <property type="nucleotide sequence ID" value="NZ_BAABAI010000004.1"/>
</dbReference>
<protein>
    <recommendedName>
        <fullName evidence="2">TNT domain-containing protein</fullName>
    </recommendedName>
</protein>
<feature type="domain" description="TNT" evidence="2">
    <location>
        <begin position="1348"/>
        <end position="1434"/>
    </location>
</feature>
<feature type="compositionally biased region" description="Basic and acidic residues" evidence="1">
    <location>
        <begin position="438"/>
        <end position="451"/>
    </location>
</feature>
<feature type="compositionally biased region" description="Basic and acidic residues" evidence="1">
    <location>
        <begin position="386"/>
        <end position="402"/>
    </location>
</feature>
<feature type="compositionally biased region" description="Basic and acidic residues" evidence="1">
    <location>
        <begin position="464"/>
        <end position="475"/>
    </location>
</feature>
<organism evidence="3 4">
    <name type="scientific">Saccharothrix violaceirubra</name>
    <dbReference type="NCBI Taxonomy" id="413306"/>
    <lineage>
        <taxon>Bacteria</taxon>
        <taxon>Bacillati</taxon>
        <taxon>Actinomycetota</taxon>
        <taxon>Actinomycetes</taxon>
        <taxon>Pseudonocardiales</taxon>
        <taxon>Pseudonocardiaceae</taxon>
        <taxon>Saccharothrix</taxon>
    </lineage>
</organism>
<evidence type="ECO:0000313" key="4">
    <source>
        <dbReference type="Proteomes" id="UP000542674"/>
    </source>
</evidence>
<dbReference type="InterPro" id="IPR036170">
    <property type="entry name" value="YezG-like_sf"/>
</dbReference>
<dbReference type="Pfam" id="PF14021">
    <property type="entry name" value="TNT"/>
    <property type="match status" value="1"/>
</dbReference>
<feature type="compositionally biased region" description="Basic and acidic residues" evidence="1">
    <location>
        <begin position="489"/>
        <end position="526"/>
    </location>
</feature>
<feature type="compositionally biased region" description="Low complexity" evidence="1">
    <location>
        <begin position="1288"/>
        <end position="1306"/>
    </location>
</feature>
<feature type="compositionally biased region" description="Basic and acidic residues" evidence="1">
    <location>
        <begin position="839"/>
        <end position="850"/>
    </location>
</feature>
<feature type="compositionally biased region" description="Basic and acidic residues" evidence="1">
    <location>
        <begin position="749"/>
        <end position="785"/>
    </location>
</feature>
<feature type="compositionally biased region" description="Basic and acidic residues" evidence="1">
    <location>
        <begin position="641"/>
        <end position="655"/>
    </location>
</feature>
<gene>
    <name evidence="3" type="ORF">F4559_000364</name>
</gene>
<comment type="caution">
    <text evidence="3">The sequence shown here is derived from an EMBL/GenBank/DDBJ whole genome shotgun (WGS) entry which is preliminary data.</text>
</comment>
<feature type="region of interest" description="Disordered" evidence="1">
    <location>
        <begin position="269"/>
        <end position="288"/>
    </location>
</feature>
<feature type="region of interest" description="Disordered" evidence="1">
    <location>
        <begin position="1263"/>
        <end position="1329"/>
    </location>
</feature>
<feature type="region of interest" description="Disordered" evidence="1">
    <location>
        <begin position="427"/>
        <end position="1188"/>
    </location>
</feature>
<dbReference type="SUPFAM" id="SSF160424">
    <property type="entry name" value="BH3703-like"/>
    <property type="match status" value="1"/>
</dbReference>
<proteinExistence type="predicted"/>
<keyword evidence="4" id="KW-1185">Reference proteome</keyword>
<feature type="region of interest" description="Disordered" evidence="1">
    <location>
        <begin position="346"/>
        <end position="369"/>
    </location>
</feature>
<feature type="region of interest" description="Disordered" evidence="1">
    <location>
        <begin position="150"/>
        <end position="169"/>
    </location>
</feature>
<feature type="compositionally biased region" description="Basic and acidic residues" evidence="1">
    <location>
        <begin position="860"/>
        <end position="873"/>
    </location>
</feature>
<feature type="compositionally biased region" description="Pro residues" evidence="1">
    <location>
        <begin position="1124"/>
        <end position="1133"/>
    </location>
</feature>
<name>A0A7W7WTB1_9PSEU</name>
<feature type="compositionally biased region" description="Polar residues" evidence="1">
    <location>
        <begin position="923"/>
        <end position="936"/>
    </location>
</feature>
<feature type="compositionally biased region" description="Basic and acidic residues" evidence="1">
    <location>
        <begin position="1111"/>
        <end position="1121"/>
    </location>
</feature>
<dbReference type="InterPro" id="IPR025331">
    <property type="entry name" value="TNT"/>
</dbReference>
<feature type="region of interest" description="Disordered" evidence="1">
    <location>
        <begin position="386"/>
        <end position="415"/>
    </location>
</feature>
<evidence type="ECO:0000259" key="2">
    <source>
        <dbReference type="Pfam" id="PF14021"/>
    </source>
</evidence>